<dbReference type="KEGG" id="tmar:MARIT_2976"/>
<keyword evidence="6 8" id="KW-0472">Membrane</keyword>
<evidence type="ECO:0000256" key="1">
    <source>
        <dbReference type="ARBA" id="ARBA00004651"/>
    </source>
</evidence>
<keyword evidence="3" id="KW-1003">Cell membrane</keyword>
<dbReference type="GO" id="GO:0046872">
    <property type="term" value="F:metal ion binding"/>
    <property type="evidence" value="ECO:0007669"/>
    <property type="project" value="UniProtKB-KW"/>
</dbReference>
<keyword evidence="7" id="KW-0479">Metal-binding</keyword>
<dbReference type="AlphaFoldDB" id="A0A2H1EEC3"/>
<evidence type="ECO:0000313" key="9">
    <source>
        <dbReference type="EMBL" id="SFZ84931.1"/>
    </source>
</evidence>
<evidence type="ECO:0000256" key="7">
    <source>
        <dbReference type="PIRSR" id="PIRSR604254-1"/>
    </source>
</evidence>
<dbReference type="GO" id="GO:0140911">
    <property type="term" value="F:pore-forming activity"/>
    <property type="evidence" value="ECO:0007669"/>
    <property type="project" value="InterPro"/>
</dbReference>
<feature type="binding site" evidence="7">
    <location>
        <position position="191"/>
    </location>
    <ligand>
        <name>Zn(2+)</name>
        <dbReference type="ChEBI" id="CHEBI:29105"/>
    </ligand>
</feature>
<sequence length="214" mass="24370">MNENLNHHYSQKEERLNVLSHGLGFLLSLVAFPFLIFKSLDYSSCWQSTSFIVYGLSLIVLYGASTFYHASKEPKIRRKLNILDHAAIYVLIAGTYSPFCLVALKSVLGWYMFIFVWFLAAAGVIAKLFFTGRFDKISTILYVLMGWQVVFFGSELYRNLSQESLYSLVLGGVFYTIGALFYSVNKMNYNHTVFHVFVLLGSLSHFIAVFLIAV</sequence>
<gene>
    <name evidence="9" type="primary">yplQ</name>
    <name evidence="9" type="ORF">MARIT_2976</name>
</gene>
<dbReference type="PANTHER" id="PTHR20855">
    <property type="entry name" value="ADIPOR/PROGESTIN RECEPTOR-RELATED"/>
    <property type="match status" value="1"/>
</dbReference>
<dbReference type="PANTHER" id="PTHR20855:SF3">
    <property type="entry name" value="LD03007P"/>
    <property type="match status" value="1"/>
</dbReference>
<dbReference type="Proteomes" id="UP000231564">
    <property type="component" value="Chromosome MARIT"/>
</dbReference>
<keyword evidence="5 8" id="KW-1133">Transmembrane helix</keyword>
<accession>A0A2H1EEC3</accession>
<feature type="transmembrane region" description="Helical" evidence="8">
    <location>
        <begin position="82"/>
        <end position="104"/>
    </location>
</feature>
<dbReference type="InterPro" id="IPR005744">
    <property type="entry name" value="Hy-lIII"/>
</dbReference>
<comment type="similarity">
    <text evidence="2">Belongs to the UPF0073 (Hly-III) family.</text>
</comment>
<evidence type="ECO:0000256" key="2">
    <source>
        <dbReference type="ARBA" id="ARBA00008488"/>
    </source>
</evidence>
<feature type="transmembrane region" description="Helical" evidence="8">
    <location>
        <begin position="49"/>
        <end position="70"/>
    </location>
</feature>
<dbReference type="InterPro" id="IPR004254">
    <property type="entry name" value="AdipoR/HlyIII-related"/>
</dbReference>
<keyword evidence="7" id="KW-0862">Zinc</keyword>
<name>A0A2H1EEC3_9FLAO</name>
<keyword evidence="10" id="KW-1185">Reference proteome</keyword>
<feature type="binding site" evidence="7">
    <location>
        <position position="69"/>
    </location>
    <ligand>
        <name>Zn(2+)</name>
        <dbReference type="ChEBI" id="CHEBI:29105"/>
    </ligand>
</feature>
<dbReference type="STRING" id="1349785.GCA_000509405_02536"/>
<evidence type="ECO:0000256" key="3">
    <source>
        <dbReference type="ARBA" id="ARBA00022475"/>
    </source>
</evidence>
<evidence type="ECO:0000256" key="4">
    <source>
        <dbReference type="ARBA" id="ARBA00022692"/>
    </source>
</evidence>
<evidence type="ECO:0000313" key="10">
    <source>
        <dbReference type="Proteomes" id="UP000231564"/>
    </source>
</evidence>
<dbReference type="EMBL" id="LT634361">
    <property type="protein sequence ID" value="SFZ84931.1"/>
    <property type="molecule type" value="Genomic_DNA"/>
</dbReference>
<dbReference type="Pfam" id="PF03006">
    <property type="entry name" value="HlyIII"/>
    <property type="match status" value="1"/>
</dbReference>
<comment type="subcellular location">
    <subcellularLocation>
        <location evidence="1">Cell membrane</location>
        <topology evidence="1">Multi-pass membrane protein</topology>
    </subcellularLocation>
</comment>
<evidence type="ECO:0000256" key="6">
    <source>
        <dbReference type="ARBA" id="ARBA00023136"/>
    </source>
</evidence>
<feature type="transmembrane region" description="Helical" evidence="8">
    <location>
        <begin position="110"/>
        <end position="130"/>
    </location>
</feature>
<protein>
    <recommendedName>
        <fullName evidence="11">Hemolysin-3</fullName>
    </recommendedName>
</protein>
<reference evidence="9 10" key="1">
    <citation type="submission" date="2016-11" db="EMBL/GenBank/DDBJ databases">
        <authorList>
            <person name="Jaros S."/>
            <person name="Januszkiewicz K."/>
            <person name="Wedrychowicz H."/>
        </authorList>
    </citation>
    <scope>NUCLEOTIDE SEQUENCE [LARGE SCALE GENOMIC DNA]</scope>
    <source>
        <strain evidence="9">NCIMB 2154T</strain>
    </source>
</reference>
<feature type="transmembrane region" description="Helical" evidence="8">
    <location>
        <begin position="165"/>
        <end position="182"/>
    </location>
</feature>
<dbReference type="RefSeq" id="WP_024740176.1">
    <property type="nucleotide sequence ID" value="NZ_BAUG01000004.1"/>
</dbReference>
<dbReference type="GO" id="GO:0005886">
    <property type="term" value="C:plasma membrane"/>
    <property type="evidence" value="ECO:0007669"/>
    <property type="project" value="UniProtKB-SubCell"/>
</dbReference>
<dbReference type="GeneID" id="47724421"/>
<dbReference type="OrthoDB" id="9813689at2"/>
<feature type="binding site" evidence="7">
    <location>
        <position position="195"/>
    </location>
    <ligand>
        <name>Zn(2+)</name>
        <dbReference type="ChEBI" id="CHEBI:29105"/>
    </ligand>
</feature>
<feature type="transmembrane region" description="Helical" evidence="8">
    <location>
        <begin position="16"/>
        <end position="37"/>
    </location>
</feature>
<dbReference type="NCBIfam" id="TIGR01065">
    <property type="entry name" value="hlyIII"/>
    <property type="match status" value="1"/>
</dbReference>
<keyword evidence="4 8" id="KW-0812">Transmembrane</keyword>
<organism evidence="9 10">
    <name type="scientific">Tenacibaculum maritimum NCIMB 2154</name>
    <dbReference type="NCBI Taxonomy" id="1349785"/>
    <lineage>
        <taxon>Bacteria</taxon>
        <taxon>Pseudomonadati</taxon>
        <taxon>Bacteroidota</taxon>
        <taxon>Flavobacteriia</taxon>
        <taxon>Flavobacteriales</taxon>
        <taxon>Flavobacteriaceae</taxon>
        <taxon>Tenacibaculum</taxon>
    </lineage>
</organism>
<feature type="transmembrane region" description="Helical" evidence="8">
    <location>
        <begin position="137"/>
        <end position="153"/>
    </location>
</feature>
<proteinExistence type="inferred from homology"/>
<evidence type="ECO:0008006" key="11">
    <source>
        <dbReference type="Google" id="ProtNLM"/>
    </source>
</evidence>
<evidence type="ECO:0000256" key="5">
    <source>
        <dbReference type="ARBA" id="ARBA00022989"/>
    </source>
</evidence>
<evidence type="ECO:0000256" key="8">
    <source>
        <dbReference type="SAM" id="Phobius"/>
    </source>
</evidence>
<feature type="transmembrane region" description="Helical" evidence="8">
    <location>
        <begin position="194"/>
        <end position="213"/>
    </location>
</feature>